<dbReference type="Pfam" id="PF00356">
    <property type="entry name" value="LacI"/>
    <property type="match status" value="1"/>
</dbReference>
<keyword evidence="6" id="KW-1185">Reference proteome</keyword>
<evidence type="ECO:0000313" key="6">
    <source>
        <dbReference type="Proteomes" id="UP000216004"/>
    </source>
</evidence>
<evidence type="ECO:0000259" key="4">
    <source>
        <dbReference type="PROSITE" id="PS50932"/>
    </source>
</evidence>
<evidence type="ECO:0000256" key="2">
    <source>
        <dbReference type="ARBA" id="ARBA00023125"/>
    </source>
</evidence>
<dbReference type="InterPro" id="IPR001761">
    <property type="entry name" value="Peripla_BP/Lac1_sug-bd_dom"/>
</dbReference>
<dbReference type="InterPro" id="IPR000843">
    <property type="entry name" value="HTH_LacI"/>
</dbReference>
<dbReference type="PANTHER" id="PTHR30146:SF109">
    <property type="entry name" value="HTH-TYPE TRANSCRIPTIONAL REGULATOR GALS"/>
    <property type="match status" value="1"/>
</dbReference>
<keyword evidence="1" id="KW-0805">Transcription regulation</keyword>
<evidence type="ECO:0000313" key="5">
    <source>
        <dbReference type="EMBL" id="OZG49080.1"/>
    </source>
</evidence>
<accession>A0A261EQE5</accession>
<dbReference type="PANTHER" id="PTHR30146">
    <property type="entry name" value="LACI-RELATED TRANSCRIPTIONAL REPRESSOR"/>
    <property type="match status" value="1"/>
</dbReference>
<organism evidence="5 6">
    <name type="scientific">Bombiscardovia coagulans</name>
    <dbReference type="NCBI Taxonomy" id="686666"/>
    <lineage>
        <taxon>Bacteria</taxon>
        <taxon>Bacillati</taxon>
        <taxon>Actinomycetota</taxon>
        <taxon>Actinomycetes</taxon>
        <taxon>Bifidobacteriales</taxon>
        <taxon>Bifidobacteriaceae</taxon>
        <taxon>Bombiscardovia</taxon>
    </lineage>
</organism>
<dbReference type="EMBL" id="MWWS01000006">
    <property type="protein sequence ID" value="OZG49080.1"/>
    <property type="molecule type" value="Genomic_DNA"/>
</dbReference>
<dbReference type="PROSITE" id="PS50932">
    <property type="entry name" value="HTH_LACI_2"/>
    <property type="match status" value="1"/>
</dbReference>
<protein>
    <submittedName>
        <fullName evidence="5">LacI family transcriptional regulator</fullName>
    </submittedName>
</protein>
<dbReference type="SUPFAM" id="SSF53822">
    <property type="entry name" value="Periplasmic binding protein-like I"/>
    <property type="match status" value="1"/>
</dbReference>
<dbReference type="GO" id="GO:0003700">
    <property type="term" value="F:DNA-binding transcription factor activity"/>
    <property type="evidence" value="ECO:0007669"/>
    <property type="project" value="TreeGrafter"/>
</dbReference>
<proteinExistence type="predicted"/>
<dbReference type="Gene3D" id="3.40.50.2300">
    <property type="match status" value="2"/>
</dbReference>
<evidence type="ECO:0000256" key="3">
    <source>
        <dbReference type="ARBA" id="ARBA00023163"/>
    </source>
</evidence>
<name>A0A261EQE5_9BIFI</name>
<keyword evidence="3" id="KW-0804">Transcription</keyword>
<dbReference type="Gene3D" id="1.10.260.40">
    <property type="entry name" value="lambda repressor-like DNA-binding domains"/>
    <property type="match status" value="1"/>
</dbReference>
<dbReference type="RefSeq" id="WP_094723152.1">
    <property type="nucleotide sequence ID" value="NZ_MWWS01000006.1"/>
</dbReference>
<dbReference type="CDD" id="cd06267">
    <property type="entry name" value="PBP1_LacI_sugar_binding-like"/>
    <property type="match status" value="1"/>
</dbReference>
<dbReference type="Pfam" id="PF00532">
    <property type="entry name" value="Peripla_BP_1"/>
    <property type="match status" value="1"/>
</dbReference>
<feature type="domain" description="HTH lacI-type" evidence="4">
    <location>
        <begin position="15"/>
        <end position="70"/>
    </location>
</feature>
<reference evidence="5 6" key="1">
    <citation type="journal article" date="2017" name="BMC Genomics">
        <title>Comparative genomic and phylogenomic analyses of the Bifidobacteriaceae family.</title>
        <authorList>
            <person name="Lugli G.A."/>
            <person name="Milani C."/>
            <person name="Turroni F."/>
            <person name="Duranti S."/>
            <person name="Mancabelli L."/>
            <person name="Mangifesta M."/>
            <person name="Ferrario C."/>
            <person name="Modesto M."/>
            <person name="Mattarelli P."/>
            <person name="Jiri K."/>
            <person name="van Sinderen D."/>
            <person name="Ventura M."/>
        </authorList>
    </citation>
    <scope>NUCLEOTIDE SEQUENCE [LARGE SCALE GENOMIC DNA]</scope>
    <source>
        <strain evidence="5 6">DSM 22924</strain>
    </source>
</reference>
<dbReference type="GO" id="GO:0000976">
    <property type="term" value="F:transcription cis-regulatory region binding"/>
    <property type="evidence" value="ECO:0007669"/>
    <property type="project" value="TreeGrafter"/>
</dbReference>
<evidence type="ECO:0000256" key="1">
    <source>
        <dbReference type="ARBA" id="ARBA00023015"/>
    </source>
</evidence>
<dbReference type="SMART" id="SM00354">
    <property type="entry name" value="HTH_LACI"/>
    <property type="match status" value="1"/>
</dbReference>
<dbReference type="InterPro" id="IPR010982">
    <property type="entry name" value="Lambda_DNA-bd_dom_sf"/>
</dbReference>
<dbReference type="AlphaFoldDB" id="A0A261EQE5"/>
<gene>
    <name evidence="5" type="ORF">BOCO_1140</name>
</gene>
<dbReference type="Proteomes" id="UP000216004">
    <property type="component" value="Unassembled WGS sequence"/>
</dbReference>
<dbReference type="CDD" id="cd01392">
    <property type="entry name" value="HTH_LacI"/>
    <property type="match status" value="1"/>
</dbReference>
<dbReference type="OrthoDB" id="37081at2"/>
<dbReference type="InterPro" id="IPR028082">
    <property type="entry name" value="Peripla_BP_I"/>
</dbReference>
<comment type="caution">
    <text evidence="5">The sequence shown here is derived from an EMBL/GenBank/DDBJ whole genome shotgun (WGS) entry which is preliminary data.</text>
</comment>
<dbReference type="SUPFAM" id="SSF47413">
    <property type="entry name" value="lambda repressor-like DNA-binding domains"/>
    <property type="match status" value="1"/>
</dbReference>
<sequence>MTEGKFTETSPRKRATRADVARLANVSTAVVSYVFNNGPRNVSPDTAERVKKAAQLLNYHPNSTARALRTGFSKMLGVIVPDFSNPFSAGIYEELQNIAAAHGYSLFYMNVHSDKKAESKAIQKLIERNVDAIFLSSTRDYAQLNMSHLDEAHFIFMDQPRPISGAKCVSTDFYDSAYQAVGHLISHGHRSVAMLFGGSPKNSIDKRVQGWYDAHLDANLHPGPIIQSFYSREGGYEATTELLNSATPPSAIFAASDLEALGALRAIHERGLHVSKDVAIVSFDGTVDSLYTWPQLTTMQQNAHDIAQKAMQAALEPETTPDVQLVEAKLVIRQSCGCNANK</sequence>
<keyword evidence="2" id="KW-0238">DNA-binding</keyword>